<keyword evidence="2" id="KW-1003">Cell membrane</keyword>
<feature type="domain" description="Cardiolipin synthase N-terminal" evidence="8">
    <location>
        <begin position="27"/>
        <end position="72"/>
    </location>
</feature>
<evidence type="ECO:0000256" key="7">
    <source>
        <dbReference type="SAM" id="Phobius"/>
    </source>
</evidence>
<dbReference type="RefSeq" id="WP_211294453.1">
    <property type="nucleotide sequence ID" value="NZ_PGFB01000002.1"/>
</dbReference>
<comment type="caution">
    <text evidence="9">The sequence shown here is derived from an EMBL/GenBank/DDBJ whole genome shotgun (WGS) entry which is preliminary data.</text>
</comment>
<evidence type="ECO:0000256" key="6">
    <source>
        <dbReference type="SAM" id="MobiDB-lite"/>
    </source>
</evidence>
<feature type="transmembrane region" description="Helical" evidence="7">
    <location>
        <begin position="50"/>
        <end position="70"/>
    </location>
</feature>
<evidence type="ECO:0000313" key="9">
    <source>
        <dbReference type="EMBL" id="PJJ63291.1"/>
    </source>
</evidence>
<name>A0A2M9BYX6_9MICO</name>
<proteinExistence type="predicted"/>
<dbReference type="GO" id="GO:0005886">
    <property type="term" value="C:plasma membrane"/>
    <property type="evidence" value="ECO:0007669"/>
    <property type="project" value="UniProtKB-SubCell"/>
</dbReference>
<reference evidence="9 10" key="1">
    <citation type="submission" date="2017-11" db="EMBL/GenBank/DDBJ databases">
        <title>Genomic Encyclopedia of Archaeal and Bacterial Type Strains, Phase II (KMG-II): From Individual Species to Whole Genera.</title>
        <authorList>
            <person name="Goeker M."/>
        </authorList>
    </citation>
    <scope>NUCLEOTIDE SEQUENCE [LARGE SCALE GENOMIC DNA]</scope>
    <source>
        <strain evidence="9 10">DSM 25625</strain>
    </source>
</reference>
<dbReference type="AlphaFoldDB" id="A0A2M9BYX6"/>
<dbReference type="Pfam" id="PF13396">
    <property type="entry name" value="PLDc_N"/>
    <property type="match status" value="1"/>
</dbReference>
<evidence type="ECO:0000256" key="3">
    <source>
        <dbReference type="ARBA" id="ARBA00022692"/>
    </source>
</evidence>
<gene>
    <name evidence="9" type="ORF">CLV54_0953</name>
</gene>
<dbReference type="Proteomes" id="UP000230161">
    <property type="component" value="Unassembled WGS sequence"/>
</dbReference>
<sequence length="105" mass="11611">MRTNLDLSTVPLVVLIGMGVLLLIQIALAVVALVNLYRRPAATVATGNKWVWVVVIVLFSFIGPILYFAIGRKQEQAVDHPVVEQRRSSADIADALYTDEKPRQP</sequence>
<keyword evidence="3 7" id="KW-0812">Transmembrane</keyword>
<evidence type="ECO:0000313" key="10">
    <source>
        <dbReference type="Proteomes" id="UP000230161"/>
    </source>
</evidence>
<keyword evidence="4 7" id="KW-1133">Transmembrane helix</keyword>
<protein>
    <submittedName>
        <fullName evidence="9">Phospholipase D-like protein</fullName>
    </submittedName>
</protein>
<dbReference type="EMBL" id="PGFB01000002">
    <property type="protein sequence ID" value="PJJ63291.1"/>
    <property type="molecule type" value="Genomic_DNA"/>
</dbReference>
<keyword evidence="5 7" id="KW-0472">Membrane</keyword>
<evidence type="ECO:0000256" key="4">
    <source>
        <dbReference type="ARBA" id="ARBA00022989"/>
    </source>
</evidence>
<evidence type="ECO:0000256" key="1">
    <source>
        <dbReference type="ARBA" id="ARBA00004651"/>
    </source>
</evidence>
<dbReference type="InterPro" id="IPR027379">
    <property type="entry name" value="CLS_N"/>
</dbReference>
<feature type="region of interest" description="Disordered" evidence="6">
    <location>
        <begin position="82"/>
        <end position="105"/>
    </location>
</feature>
<comment type="subcellular location">
    <subcellularLocation>
        <location evidence="1">Cell membrane</location>
        <topology evidence="1">Multi-pass membrane protein</topology>
    </subcellularLocation>
</comment>
<evidence type="ECO:0000256" key="5">
    <source>
        <dbReference type="ARBA" id="ARBA00023136"/>
    </source>
</evidence>
<organism evidence="9 10">
    <name type="scientific">Compostimonas suwonensis</name>
    <dbReference type="NCBI Taxonomy" id="1048394"/>
    <lineage>
        <taxon>Bacteria</taxon>
        <taxon>Bacillati</taxon>
        <taxon>Actinomycetota</taxon>
        <taxon>Actinomycetes</taxon>
        <taxon>Micrococcales</taxon>
        <taxon>Microbacteriaceae</taxon>
        <taxon>Compostimonas</taxon>
    </lineage>
</organism>
<feature type="transmembrane region" description="Helical" evidence="7">
    <location>
        <begin position="12"/>
        <end position="38"/>
    </location>
</feature>
<evidence type="ECO:0000259" key="8">
    <source>
        <dbReference type="Pfam" id="PF13396"/>
    </source>
</evidence>
<evidence type="ECO:0000256" key="2">
    <source>
        <dbReference type="ARBA" id="ARBA00022475"/>
    </source>
</evidence>
<keyword evidence="10" id="KW-1185">Reference proteome</keyword>
<accession>A0A2M9BYX6</accession>